<evidence type="ECO:0000313" key="3">
    <source>
        <dbReference type="EMBL" id="RCG28091.1"/>
    </source>
</evidence>
<comment type="caution">
    <text evidence="3">The sequence shown here is derived from an EMBL/GenBank/DDBJ whole genome shotgun (WGS) entry which is preliminary data.</text>
</comment>
<organism evidence="3 4">
    <name type="scientific">Streptomyces diacarni</name>
    <dbReference type="NCBI Taxonomy" id="2800381"/>
    <lineage>
        <taxon>Bacteria</taxon>
        <taxon>Bacillati</taxon>
        <taxon>Actinomycetota</taxon>
        <taxon>Actinomycetes</taxon>
        <taxon>Kitasatosporales</taxon>
        <taxon>Streptomycetaceae</taxon>
        <taxon>Streptomyces</taxon>
    </lineage>
</organism>
<evidence type="ECO:0000313" key="4">
    <source>
        <dbReference type="Proteomes" id="UP000252914"/>
    </source>
</evidence>
<gene>
    <name evidence="3" type="ORF">DTL70_03020</name>
</gene>
<feature type="region of interest" description="Disordered" evidence="1">
    <location>
        <begin position="24"/>
        <end position="44"/>
    </location>
</feature>
<dbReference type="PROSITE" id="PS51257">
    <property type="entry name" value="PROKAR_LIPOPROTEIN"/>
    <property type="match status" value="1"/>
</dbReference>
<dbReference type="AlphaFoldDB" id="A0A367FCU3"/>
<accession>A0A367FCU3</accession>
<evidence type="ECO:0000256" key="1">
    <source>
        <dbReference type="SAM" id="MobiDB-lite"/>
    </source>
</evidence>
<sequence>MPRRRLVLGASAAALLAAGCSVGKDEGGDHEGDGTPDRPARAPSGILGVNFNEDPTEVSFERLRGASASWVRGFLPTLQVDRGPAEEQRAVTSLLEAHAHHYGTVLSLKFPYQQRRLPAPGSMAMDTELARVEKVARAVLGKVDILAVGNEPFLETRRSDREGPALNRFYEHVAEHLIAYREKHFPKGCRTRLYMGALNHLDNPAERTPATRRWLEFVHDTRELEGVDIHPHVASLDAAQQYLDYVLPHLRSDQKFLATEFSLVLTWRAHMRDRIPPRFARRYGVPPDTRVWQLLRKAADSPFPQDKWDAFLSMSPWFHRNRHYLRDQVQRFRDTGKLAVATYGVAQGAAMVRDIGPDKHPWMLNSLYATRTVRQGPDGSTGRTHPWFEDFTSLQRKTDRLPVRTGTTGT</sequence>
<feature type="signal peptide" evidence="2">
    <location>
        <begin position="1"/>
        <end position="23"/>
    </location>
</feature>
<dbReference type="EMBL" id="QOIN01000026">
    <property type="protein sequence ID" value="RCG28091.1"/>
    <property type="molecule type" value="Genomic_DNA"/>
</dbReference>
<dbReference type="Proteomes" id="UP000252914">
    <property type="component" value="Unassembled WGS sequence"/>
</dbReference>
<feature type="compositionally biased region" description="Basic and acidic residues" evidence="1">
    <location>
        <begin position="24"/>
        <end position="40"/>
    </location>
</feature>
<reference evidence="3 4" key="1">
    <citation type="submission" date="2018-06" db="EMBL/GenBank/DDBJ databases">
        <title>Streptomyces reniochalinae sp. nov. and Streptomyces diacarnus sp. nov. from marine sponges.</title>
        <authorList>
            <person name="Li L."/>
        </authorList>
    </citation>
    <scope>NUCLEOTIDE SEQUENCE [LARGE SCALE GENOMIC DNA]</scope>
    <source>
        <strain evidence="3 4">LHW51701</strain>
    </source>
</reference>
<proteinExistence type="predicted"/>
<evidence type="ECO:0008006" key="5">
    <source>
        <dbReference type="Google" id="ProtNLM"/>
    </source>
</evidence>
<keyword evidence="2" id="KW-0732">Signal</keyword>
<evidence type="ECO:0000256" key="2">
    <source>
        <dbReference type="SAM" id="SignalP"/>
    </source>
</evidence>
<name>A0A367FCU3_9ACTN</name>
<keyword evidence="4" id="KW-1185">Reference proteome</keyword>
<protein>
    <recommendedName>
        <fullName evidence="5">Lipoprotein</fullName>
    </recommendedName>
</protein>
<feature type="chain" id="PRO_5016809438" description="Lipoprotein" evidence="2">
    <location>
        <begin position="24"/>
        <end position="410"/>
    </location>
</feature>